<name>A0A1B6ECL0_9HEMI</name>
<dbReference type="GO" id="GO:0005802">
    <property type="term" value="C:trans-Golgi network"/>
    <property type="evidence" value="ECO:0007669"/>
    <property type="project" value="TreeGrafter"/>
</dbReference>
<protein>
    <recommendedName>
        <fullName evidence="4">Coiled-coil domain-containing protein 186</fullName>
    </recommendedName>
</protein>
<dbReference type="EMBL" id="GEDC01017063">
    <property type="protein sequence ID" value="JAS20235.1"/>
    <property type="molecule type" value="Transcribed_RNA"/>
</dbReference>
<feature type="coiled-coil region" evidence="1">
    <location>
        <begin position="240"/>
        <end position="390"/>
    </location>
</feature>
<evidence type="ECO:0000313" key="2">
    <source>
        <dbReference type="EMBL" id="JAS20235.1"/>
    </source>
</evidence>
<reference evidence="3" key="1">
    <citation type="submission" date="2015-12" db="EMBL/GenBank/DDBJ databases">
        <title>De novo transcriptome assembly of four potential Pierce s Disease insect vectors from Arizona vineyards.</title>
        <authorList>
            <person name="Tassone E.E."/>
        </authorList>
    </citation>
    <scope>NUCLEOTIDE SEQUENCE</scope>
</reference>
<dbReference type="PANTHER" id="PTHR18911">
    <property type="entry name" value="CTCL TUMOR ANTIGEN HD-CL-01"/>
    <property type="match status" value="1"/>
</dbReference>
<accession>A0A1B6ECL0</accession>
<dbReference type="InterPro" id="IPR038830">
    <property type="entry name" value="CCDC186"/>
</dbReference>
<dbReference type="PANTHER" id="PTHR18911:SF5">
    <property type="entry name" value="COILED-COIL DOMAIN-CONTAINING PROTEIN 186"/>
    <property type="match status" value="1"/>
</dbReference>
<proteinExistence type="predicted"/>
<gene>
    <name evidence="2" type="ORF">g.30524</name>
    <name evidence="3" type="ORF">g.30525</name>
</gene>
<evidence type="ECO:0000256" key="1">
    <source>
        <dbReference type="SAM" id="Coils"/>
    </source>
</evidence>
<keyword evidence="1" id="KW-0175">Coiled coil</keyword>
<feature type="coiled-coil region" evidence="1">
    <location>
        <begin position="573"/>
        <end position="657"/>
    </location>
</feature>
<sequence length="832" mass="96100">MDIIENIKNDNNENVYDFDTRGNSKSATTENTLNGFKIENTFNETISSSHGSPQHMEDEHSKPITENNTLNGYNIEDTSNGKIVPSNCTPQNVQNQHSLMLSGSEGTPEQEEKWKTCKSEHGRNNLNEFPRDIHPVSPPRSKLDLQNNVENFINIEESALLITESIEKSALFSIKDIINNLGKQKEEECKKLIDYISRLEEEKDELIIKGSHDVCLSQIEQQNRELLICKQEHELDLRLINNLKLELEAMRKKYEIANKEKEATVMRYAKGEMEVIKLKQELEGTEKKHKESIKERDLLATKLKSLSGEKNRICQMIDSKCSELAAVQKEVEKLKDENNTKDIKIKWIQNKLHSETECQKESEINVQKLHLKLQEALNEVEKSKKESQLNMKRFCESQENRAFVVDQQVKELQAQIILERHCSEDKDSTIKQLQHEVETLKSKHQLFIDENSALLLKVQSLEKEKANYECLSQALKETTEKQSESVLELQSKLQELEILRSTLKQNQQKLVASQEEVCKIKARNLDLEQDIASCKEREADMLEFTQKVTTKNVRLQSEFSLIEKKAHQLEYAEEPLIRQVSELEKQIKNLEKERAKEKNDGIEERKVVARHLAEKTAKVEQLMAHIEDLKGEFQVTKHKQAATIRELNRELQQYRKKVDQYDPSNENNLLNQNSRTSSCISLNEQLSTNTLNNQLGLDRQSLVDKIVKLQRKNAKFSEKIDFLEEHAQQLVSELQKKTRVLQNYILREEAGALSSSFMDNHKAEFAKHGGIMATMYGSKTVDENMSLELSLEINRKLQAVLEDTLLKNITLKENIDTLGDEITRLSQKINNS</sequence>
<feature type="coiled-coil region" evidence="1">
    <location>
        <begin position="423"/>
        <end position="516"/>
    </location>
</feature>
<evidence type="ECO:0000313" key="3">
    <source>
        <dbReference type="EMBL" id="JAS35678.1"/>
    </source>
</evidence>
<dbReference type="AlphaFoldDB" id="A0A1B6ECL0"/>
<feature type="coiled-coil region" evidence="1">
    <location>
        <begin position="699"/>
        <end position="740"/>
    </location>
</feature>
<dbReference type="GO" id="GO:0031267">
    <property type="term" value="F:small GTPase binding"/>
    <property type="evidence" value="ECO:0007669"/>
    <property type="project" value="TreeGrafter"/>
</dbReference>
<evidence type="ECO:0008006" key="4">
    <source>
        <dbReference type="Google" id="ProtNLM"/>
    </source>
</evidence>
<dbReference type="EMBL" id="GEDC01001620">
    <property type="protein sequence ID" value="JAS35678.1"/>
    <property type="molecule type" value="Transcribed_RNA"/>
</dbReference>
<organism evidence="3">
    <name type="scientific">Clastoptera arizonana</name>
    <name type="common">Arizona spittle bug</name>
    <dbReference type="NCBI Taxonomy" id="38151"/>
    <lineage>
        <taxon>Eukaryota</taxon>
        <taxon>Metazoa</taxon>
        <taxon>Ecdysozoa</taxon>
        <taxon>Arthropoda</taxon>
        <taxon>Hexapoda</taxon>
        <taxon>Insecta</taxon>
        <taxon>Pterygota</taxon>
        <taxon>Neoptera</taxon>
        <taxon>Paraneoptera</taxon>
        <taxon>Hemiptera</taxon>
        <taxon>Auchenorrhyncha</taxon>
        <taxon>Cercopoidea</taxon>
        <taxon>Clastopteridae</taxon>
        <taxon>Clastoptera</taxon>
    </lineage>
</organism>
<feature type="coiled-coil region" evidence="1">
    <location>
        <begin position="182"/>
        <end position="209"/>
    </location>
</feature>
<dbReference type="GO" id="GO:0099518">
    <property type="term" value="P:vesicle cytoskeletal trafficking"/>
    <property type="evidence" value="ECO:0007669"/>
    <property type="project" value="TreeGrafter"/>
</dbReference>